<evidence type="ECO:0000313" key="2">
    <source>
        <dbReference type="EMBL" id="PVX50009.1"/>
    </source>
</evidence>
<protein>
    <submittedName>
        <fullName evidence="2">Uncharacterized protein</fullName>
    </submittedName>
</protein>
<dbReference type="RefSeq" id="WP_116496871.1">
    <property type="nucleotide sequence ID" value="NZ_QENZ01000005.1"/>
</dbReference>
<dbReference type="Proteomes" id="UP000251835">
    <property type="component" value="Unassembled WGS sequence"/>
</dbReference>
<keyword evidence="1" id="KW-1133">Transmembrane helix</keyword>
<dbReference type="Pfam" id="PF25589">
    <property type="entry name" value="DUF7935"/>
    <property type="match status" value="1"/>
</dbReference>
<proteinExistence type="predicted"/>
<keyword evidence="3" id="KW-1185">Reference proteome</keyword>
<sequence length="169" mass="19792">MENYILMALIVGSLVLLVYLWTERKNKNVKVPNIPVSRDEKAIFALKMQAYERLSLFLERSKPQSLLMRLMHKTSDAKQLQLLLLNTIREEFEHNFSQQIYVSESLWQSISMAKDRLIQLINKAASTTDVETKERLGEELLMQYSNEKEDYIGTTLQQLRKEARIIQGQ</sequence>
<keyword evidence="1" id="KW-0812">Transmembrane</keyword>
<dbReference type="OrthoDB" id="1493032at2"/>
<reference evidence="2 3" key="1">
    <citation type="submission" date="2018-05" db="EMBL/GenBank/DDBJ databases">
        <title>Genomic Encyclopedia of Type Strains, Phase IV (KMG-IV): sequencing the most valuable type-strain genomes for metagenomic binning, comparative biology and taxonomic classification.</title>
        <authorList>
            <person name="Goeker M."/>
        </authorList>
    </citation>
    <scope>NUCLEOTIDE SEQUENCE [LARGE SCALE GENOMIC DNA]</scope>
    <source>
        <strain evidence="2 3">DSM 28579</strain>
    </source>
</reference>
<dbReference type="InterPro" id="IPR057695">
    <property type="entry name" value="DUF7935"/>
</dbReference>
<evidence type="ECO:0000313" key="3">
    <source>
        <dbReference type="Proteomes" id="UP000251835"/>
    </source>
</evidence>
<keyword evidence="1" id="KW-0472">Membrane</keyword>
<dbReference type="EMBL" id="QENZ01000005">
    <property type="protein sequence ID" value="PVX50009.1"/>
    <property type="molecule type" value="Genomic_DNA"/>
</dbReference>
<comment type="caution">
    <text evidence="2">The sequence shown here is derived from an EMBL/GenBank/DDBJ whole genome shotgun (WGS) entry which is preliminary data.</text>
</comment>
<accession>A0A7L4UN89</accession>
<name>A0A7L4UN89_BALHA</name>
<feature type="transmembrane region" description="Helical" evidence="1">
    <location>
        <begin position="6"/>
        <end position="22"/>
    </location>
</feature>
<gene>
    <name evidence="2" type="ORF">C7377_1654</name>
</gene>
<dbReference type="AlphaFoldDB" id="A0A7L4UN89"/>
<organism evidence="2 3">
    <name type="scientific">Balneicella halophila</name>
    <dbReference type="NCBI Taxonomy" id="1537566"/>
    <lineage>
        <taxon>Bacteria</taxon>
        <taxon>Pseudomonadati</taxon>
        <taxon>Bacteroidota</taxon>
        <taxon>Bacteroidia</taxon>
        <taxon>Bacteroidales</taxon>
        <taxon>Balneicellaceae</taxon>
        <taxon>Balneicella</taxon>
    </lineage>
</organism>
<evidence type="ECO:0000256" key="1">
    <source>
        <dbReference type="SAM" id="Phobius"/>
    </source>
</evidence>